<feature type="compositionally biased region" description="Acidic residues" evidence="7">
    <location>
        <begin position="363"/>
        <end position="372"/>
    </location>
</feature>
<dbReference type="GO" id="GO:0003682">
    <property type="term" value="F:chromatin binding"/>
    <property type="evidence" value="ECO:0007669"/>
    <property type="project" value="TreeGrafter"/>
</dbReference>
<keyword evidence="2" id="KW-0479">Metal-binding</keyword>
<feature type="region of interest" description="Disordered" evidence="7">
    <location>
        <begin position="305"/>
        <end position="398"/>
    </location>
</feature>
<accession>A0A9W7FU31</accession>
<dbReference type="Gene3D" id="3.30.40.10">
    <property type="entry name" value="Zinc/RING finger domain, C3HC4 (zinc finger)"/>
    <property type="match status" value="1"/>
</dbReference>
<evidence type="ECO:0000313" key="10">
    <source>
        <dbReference type="Proteomes" id="UP001165065"/>
    </source>
</evidence>
<feature type="domain" description="PHD-type" evidence="8">
    <location>
        <begin position="180"/>
        <end position="240"/>
    </location>
</feature>
<evidence type="ECO:0000256" key="5">
    <source>
        <dbReference type="ARBA" id="ARBA00023242"/>
    </source>
</evidence>
<name>A0A9W7FU31_9STRA</name>
<evidence type="ECO:0000256" key="1">
    <source>
        <dbReference type="ARBA" id="ARBA00004123"/>
    </source>
</evidence>
<dbReference type="GO" id="GO:0008270">
    <property type="term" value="F:zinc ion binding"/>
    <property type="evidence" value="ECO:0007669"/>
    <property type="project" value="UniProtKB-KW"/>
</dbReference>
<protein>
    <recommendedName>
        <fullName evidence="8">PHD-type domain-containing protein</fullName>
    </recommendedName>
</protein>
<evidence type="ECO:0000256" key="4">
    <source>
        <dbReference type="ARBA" id="ARBA00022833"/>
    </source>
</evidence>
<dbReference type="PANTHER" id="PTHR12628:SF10">
    <property type="entry name" value="HOMEOBOX DOMAIN-CONTAINING PROTEIN"/>
    <property type="match status" value="1"/>
</dbReference>
<feature type="compositionally biased region" description="Acidic residues" evidence="7">
    <location>
        <begin position="333"/>
        <end position="349"/>
    </location>
</feature>
<dbReference type="InterPro" id="IPR019787">
    <property type="entry name" value="Znf_PHD-finger"/>
</dbReference>
<evidence type="ECO:0000313" key="9">
    <source>
        <dbReference type="EMBL" id="GMI20061.1"/>
    </source>
</evidence>
<dbReference type="GO" id="GO:0003677">
    <property type="term" value="F:DNA binding"/>
    <property type="evidence" value="ECO:0007669"/>
    <property type="project" value="TreeGrafter"/>
</dbReference>
<dbReference type="AlphaFoldDB" id="A0A9W7FU31"/>
<dbReference type="PROSITE" id="PS01359">
    <property type="entry name" value="ZF_PHD_1"/>
    <property type="match status" value="1"/>
</dbReference>
<dbReference type="PANTHER" id="PTHR12628">
    <property type="entry name" value="POLYCOMB-LIKE TRANSCRIPTION FACTOR"/>
    <property type="match status" value="1"/>
</dbReference>
<dbReference type="SUPFAM" id="SSF57903">
    <property type="entry name" value="FYVE/PHD zinc finger"/>
    <property type="match status" value="1"/>
</dbReference>
<dbReference type="GO" id="GO:0045814">
    <property type="term" value="P:negative regulation of gene expression, epigenetic"/>
    <property type="evidence" value="ECO:0007669"/>
    <property type="project" value="TreeGrafter"/>
</dbReference>
<feature type="region of interest" description="Disordered" evidence="7">
    <location>
        <begin position="534"/>
        <end position="585"/>
    </location>
</feature>
<proteinExistence type="predicted"/>
<dbReference type="SMART" id="SM00249">
    <property type="entry name" value="PHD"/>
    <property type="match status" value="1"/>
</dbReference>
<organism evidence="9 10">
    <name type="scientific">Triparma columacea</name>
    <dbReference type="NCBI Taxonomy" id="722753"/>
    <lineage>
        <taxon>Eukaryota</taxon>
        <taxon>Sar</taxon>
        <taxon>Stramenopiles</taxon>
        <taxon>Ochrophyta</taxon>
        <taxon>Bolidophyceae</taxon>
        <taxon>Parmales</taxon>
        <taxon>Triparmaceae</taxon>
        <taxon>Triparma</taxon>
    </lineage>
</organism>
<keyword evidence="4" id="KW-0862">Zinc</keyword>
<comment type="caution">
    <text evidence="9">The sequence shown here is derived from an EMBL/GenBank/DDBJ whole genome shotgun (WGS) entry which is preliminary data.</text>
</comment>
<keyword evidence="3 6" id="KW-0863">Zinc-finger</keyword>
<dbReference type="InterPro" id="IPR013083">
    <property type="entry name" value="Znf_RING/FYVE/PHD"/>
</dbReference>
<dbReference type="InterPro" id="IPR011011">
    <property type="entry name" value="Znf_FYVE_PHD"/>
</dbReference>
<evidence type="ECO:0000256" key="2">
    <source>
        <dbReference type="ARBA" id="ARBA00022723"/>
    </source>
</evidence>
<keyword evidence="5" id="KW-0539">Nucleus</keyword>
<dbReference type="GO" id="GO:0005634">
    <property type="term" value="C:nucleus"/>
    <property type="evidence" value="ECO:0007669"/>
    <property type="project" value="UniProtKB-SubCell"/>
</dbReference>
<evidence type="ECO:0000256" key="7">
    <source>
        <dbReference type="SAM" id="MobiDB-lite"/>
    </source>
</evidence>
<feature type="compositionally biased region" description="Gly residues" evidence="7">
    <location>
        <begin position="321"/>
        <end position="332"/>
    </location>
</feature>
<evidence type="ECO:0000256" key="3">
    <source>
        <dbReference type="ARBA" id="ARBA00022771"/>
    </source>
</evidence>
<feature type="region of interest" description="Disordered" evidence="7">
    <location>
        <begin position="257"/>
        <end position="291"/>
    </location>
</feature>
<dbReference type="InterPro" id="IPR001965">
    <property type="entry name" value="Znf_PHD"/>
</dbReference>
<dbReference type="Pfam" id="PF00628">
    <property type="entry name" value="PHD"/>
    <property type="match status" value="1"/>
</dbReference>
<evidence type="ECO:0000259" key="8">
    <source>
        <dbReference type="PROSITE" id="PS50016"/>
    </source>
</evidence>
<dbReference type="OrthoDB" id="207129at2759"/>
<dbReference type="InterPro" id="IPR019786">
    <property type="entry name" value="Zinc_finger_PHD-type_CS"/>
</dbReference>
<keyword evidence="10" id="KW-1185">Reference proteome</keyword>
<dbReference type="PROSITE" id="PS50016">
    <property type="entry name" value="ZF_PHD_2"/>
    <property type="match status" value="1"/>
</dbReference>
<dbReference type="EMBL" id="BRYA01000504">
    <property type="protein sequence ID" value="GMI20061.1"/>
    <property type="molecule type" value="Genomic_DNA"/>
</dbReference>
<dbReference type="Proteomes" id="UP001165065">
    <property type="component" value="Unassembled WGS sequence"/>
</dbReference>
<feature type="compositionally biased region" description="Acidic residues" evidence="7">
    <location>
        <begin position="558"/>
        <end position="585"/>
    </location>
</feature>
<feature type="compositionally biased region" description="Gly residues" evidence="7">
    <location>
        <begin position="350"/>
        <end position="361"/>
    </location>
</feature>
<gene>
    <name evidence="9" type="ORF">TrCOL_g10177</name>
</gene>
<sequence length="585" mass="64490">MCLYPPVFVMPRAGEDWRCSHCTSQLVLQQISKSKKTRGGGGKSGKLSRVDAAIDKSAKMVVERIGDAASYSDVKILVDANGVRDEMDKLLRRMKAKLRAAINAEDVVRAYTETRRSQVLLSKGKCPSELLAAREKASRDKLEVRRIVVGLDRYITSSPRNGEPRFDSLDDDGSGISVDAVACCGCRSEVGTDDNDLLMCDGFGCFRAFHQNCLEPRISKEDKEGWGEEEDWMCPLCETRGEMLWACQEEYWQGGGGGGWEINSPRKKGARSPGRSPRSPRPPKLKWSEPEMVFEGVEEEWRKAKEAVKAGHDEELCKEYMGGGRGGGGGGGDMEEEEEEDESDDEDFGGSEGGESEGGGSESSDDSDEEGVFDSKGGGKKELAALSDVESDDGGGDVKVTRAMKLRGGEGDLGRGVWREGWKGKIIRWDDEEDEYEVMWEDGERLVYEAKETQGMVVEFQLEERKAAAAAAAVMEGEGGLRITDPHKMNLDGMGDFDENNIVAGKRRRKAVDYTKLNDSMFGSLTEEGRVKVLGEGGKGMESWSPGPKRKKVTKVMEEEEEEEEGSGEGEEDDEEEEEEEEEVK</sequence>
<comment type="subcellular location">
    <subcellularLocation>
        <location evidence="1">Nucleus</location>
    </subcellularLocation>
</comment>
<evidence type="ECO:0000256" key="6">
    <source>
        <dbReference type="PROSITE-ProRule" id="PRU00146"/>
    </source>
</evidence>
<feature type="compositionally biased region" description="Basic and acidic residues" evidence="7">
    <location>
        <begin position="305"/>
        <end position="318"/>
    </location>
</feature>
<reference evidence="10" key="1">
    <citation type="journal article" date="2023" name="Commun. Biol.">
        <title>Genome analysis of Parmales, the sister group of diatoms, reveals the evolutionary specialization of diatoms from phago-mixotrophs to photoautotrophs.</title>
        <authorList>
            <person name="Ban H."/>
            <person name="Sato S."/>
            <person name="Yoshikawa S."/>
            <person name="Yamada K."/>
            <person name="Nakamura Y."/>
            <person name="Ichinomiya M."/>
            <person name="Sato N."/>
            <person name="Blanc-Mathieu R."/>
            <person name="Endo H."/>
            <person name="Kuwata A."/>
            <person name="Ogata H."/>
        </authorList>
    </citation>
    <scope>NUCLEOTIDE SEQUENCE [LARGE SCALE GENOMIC DNA]</scope>
</reference>